<proteinExistence type="predicted"/>
<name>A0ABW3K787_9BACT</name>
<dbReference type="EMBL" id="JBHTKA010000007">
    <property type="protein sequence ID" value="MFD1001514.1"/>
    <property type="molecule type" value="Genomic_DNA"/>
</dbReference>
<dbReference type="Proteomes" id="UP001597112">
    <property type="component" value="Unassembled WGS sequence"/>
</dbReference>
<keyword evidence="2" id="KW-1185">Reference proteome</keyword>
<evidence type="ECO:0000313" key="1">
    <source>
        <dbReference type="EMBL" id="MFD1001514.1"/>
    </source>
</evidence>
<sequence>MILCWKVAVTSNEYRDTLDILLSGMEQYHSSRVIVDTTHLGTIHPDDQEWSITDWTKRAMQLGYTHLAIILPDDVFTQVSVEDTMSLVEDQSLTSHYFNSLDEAKDWIKP</sequence>
<reference evidence="2" key="1">
    <citation type="journal article" date="2019" name="Int. J. Syst. Evol. Microbiol.">
        <title>The Global Catalogue of Microorganisms (GCM) 10K type strain sequencing project: providing services to taxonomists for standard genome sequencing and annotation.</title>
        <authorList>
            <consortium name="The Broad Institute Genomics Platform"/>
            <consortium name="The Broad Institute Genome Sequencing Center for Infectious Disease"/>
            <person name="Wu L."/>
            <person name="Ma J."/>
        </authorList>
    </citation>
    <scope>NUCLEOTIDE SEQUENCE [LARGE SCALE GENOMIC DNA]</scope>
    <source>
        <strain evidence="2">CCUG 58938</strain>
    </source>
</reference>
<comment type="caution">
    <text evidence="1">The sequence shown here is derived from an EMBL/GenBank/DDBJ whole genome shotgun (WGS) entry which is preliminary data.</text>
</comment>
<evidence type="ECO:0000313" key="2">
    <source>
        <dbReference type="Proteomes" id="UP001597112"/>
    </source>
</evidence>
<protein>
    <recommendedName>
        <fullName evidence="3">STAS/SEC14 domain-containing protein</fullName>
    </recommendedName>
</protein>
<organism evidence="1 2">
    <name type="scientific">Ohtaekwangia kribbensis</name>
    <dbReference type="NCBI Taxonomy" id="688913"/>
    <lineage>
        <taxon>Bacteria</taxon>
        <taxon>Pseudomonadati</taxon>
        <taxon>Bacteroidota</taxon>
        <taxon>Cytophagia</taxon>
        <taxon>Cytophagales</taxon>
        <taxon>Fulvivirgaceae</taxon>
        <taxon>Ohtaekwangia</taxon>
    </lineage>
</organism>
<dbReference type="RefSeq" id="WP_377581433.1">
    <property type="nucleotide sequence ID" value="NZ_JBHTKA010000007.1"/>
</dbReference>
<evidence type="ECO:0008006" key="3">
    <source>
        <dbReference type="Google" id="ProtNLM"/>
    </source>
</evidence>
<gene>
    <name evidence="1" type="ORF">ACFQ21_19450</name>
</gene>
<accession>A0ABW3K787</accession>